<dbReference type="AlphaFoldDB" id="S7W9Q5"/>
<feature type="non-terminal residue" evidence="3">
    <location>
        <position position="97"/>
    </location>
</feature>
<keyword evidence="4" id="KW-1185">Reference proteome</keyword>
<feature type="transmembrane region" description="Helical" evidence="2">
    <location>
        <begin position="6"/>
        <end position="23"/>
    </location>
</feature>
<dbReference type="Proteomes" id="UP000014978">
    <property type="component" value="Unassembled WGS sequence"/>
</dbReference>
<organism evidence="3 4">
    <name type="scientific">Spraguea lophii (strain 42_110)</name>
    <name type="common">Microsporidian parasite</name>
    <dbReference type="NCBI Taxonomy" id="1358809"/>
    <lineage>
        <taxon>Eukaryota</taxon>
        <taxon>Fungi</taxon>
        <taxon>Fungi incertae sedis</taxon>
        <taxon>Microsporidia</taxon>
        <taxon>Spragueidae</taxon>
        <taxon>Spraguea</taxon>
    </lineage>
</organism>
<dbReference type="HOGENOM" id="CLU_2352411_0_0_1"/>
<reference evidence="4" key="1">
    <citation type="journal article" date="2013" name="PLoS Genet.">
        <title>The genome of Spraguea lophii and the basis of host-microsporidian interactions.</title>
        <authorList>
            <person name="Campbell S.E."/>
            <person name="Williams T.A."/>
            <person name="Yousuf A."/>
            <person name="Soanes D.M."/>
            <person name="Paszkiewicz K.H."/>
            <person name="Williams B.A.P."/>
        </authorList>
    </citation>
    <scope>NUCLEOTIDE SEQUENCE [LARGE SCALE GENOMIC DNA]</scope>
    <source>
        <strain evidence="4">42_110</strain>
    </source>
</reference>
<keyword evidence="2" id="KW-0472">Membrane</keyword>
<sequence>MFSLHIYQNIIFIFLYIIHLQSYKPKKDIFTLDNTINPIVINYIVSKTPKKCTSIKKKENNIPNSLYKNLRNNKIKNKKLSNKNLRNNKIKNKNLSN</sequence>
<dbReference type="EMBL" id="ATCN01000169">
    <property type="protein sequence ID" value="EPR79650.1"/>
    <property type="molecule type" value="Genomic_DNA"/>
</dbReference>
<accession>S7W9Q5</accession>
<name>S7W9Q5_SPRLO</name>
<protein>
    <submittedName>
        <fullName evidence="3">Uncharacterized protein</fullName>
    </submittedName>
</protein>
<evidence type="ECO:0000313" key="3">
    <source>
        <dbReference type="EMBL" id="EPR79650.1"/>
    </source>
</evidence>
<dbReference type="InParanoid" id="S7W9Q5"/>
<gene>
    <name evidence="3" type="ORF">SLOPH_699</name>
</gene>
<keyword evidence="2" id="KW-1133">Transmembrane helix</keyword>
<proteinExistence type="predicted"/>
<dbReference type="VEuPathDB" id="MicrosporidiaDB:SLOPH_699"/>
<evidence type="ECO:0000313" key="4">
    <source>
        <dbReference type="Proteomes" id="UP000014978"/>
    </source>
</evidence>
<evidence type="ECO:0000256" key="1">
    <source>
        <dbReference type="SAM" id="MobiDB-lite"/>
    </source>
</evidence>
<evidence type="ECO:0000256" key="2">
    <source>
        <dbReference type="SAM" id="Phobius"/>
    </source>
</evidence>
<feature type="region of interest" description="Disordered" evidence="1">
    <location>
        <begin position="77"/>
        <end position="97"/>
    </location>
</feature>
<comment type="caution">
    <text evidence="3">The sequence shown here is derived from an EMBL/GenBank/DDBJ whole genome shotgun (WGS) entry which is preliminary data.</text>
</comment>
<keyword evidence="2" id="KW-0812">Transmembrane</keyword>